<protein>
    <recommendedName>
        <fullName evidence="2">Regulatory protein YycH domain-containing protein</fullName>
    </recommendedName>
</protein>
<gene>
    <name evidence="3" type="ORF">F6I03_08145</name>
</gene>
<dbReference type="STRING" id="119206.AWM72_05980"/>
<feature type="compositionally biased region" description="Basic and acidic residues" evidence="1">
    <location>
        <begin position="460"/>
        <end position="474"/>
    </location>
</feature>
<name>A0A5N1GNU3_9LACT</name>
<dbReference type="AlphaFoldDB" id="A0A5N1GNU3"/>
<feature type="domain" description="Regulatory protein YycH" evidence="2">
    <location>
        <begin position="12"/>
        <end position="438"/>
    </location>
</feature>
<accession>A0A5N1GNU3</accession>
<feature type="region of interest" description="Disordered" evidence="1">
    <location>
        <begin position="460"/>
        <end position="489"/>
    </location>
</feature>
<dbReference type="OrthoDB" id="2382185at2"/>
<evidence type="ECO:0000313" key="4">
    <source>
        <dbReference type="Proteomes" id="UP000327148"/>
    </source>
</evidence>
<dbReference type="InterPro" id="IPR009996">
    <property type="entry name" value="YycH"/>
</dbReference>
<dbReference type="InterPro" id="IPR042274">
    <property type="entry name" value="YycH/YycI_2"/>
</dbReference>
<evidence type="ECO:0000256" key="1">
    <source>
        <dbReference type="SAM" id="MobiDB-lite"/>
    </source>
</evidence>
<sequence length="489" mass="56135">MRKHWGRFVNTILILLVAFSLLATFAIFSPTFRIFNSWPSFGQDKGQDQQTVATGTLNVAQPSSAPLQVVFSPKSVIFHDKEEGFVKSFKPDLIKQLTQPLFDLSKTIDASKIKEEETDNLRQSIDKKDFIEFEFSDEIPIAFLLKDAPELDASHRDYVFDRIIMSANAKQLYLLNEKNDKAFTVEVQEEGPIQDIQDQLKQDKASFYAVQPFECREGRVYLSKESQELDVLTYMVERQPIYFYLNKLFSSPENIHDYSDANYSRYFSEGKSLLLDNNSLELVYASDQGKGDPLQQYEAIQESFNLLKDFQPAYDSWKFTDFNADNQQIVFRKFIAGLPVFDPHNVSKIKLKISDQGLIGLNLSALTIQTPVTPLSTPVRLMSGKDVVRILAENNYSSQEIDMVQLGYRWVRSDKSNALVELVPSWHVKLKGRWHMLDNLVDMSKYEDLQTIYSDSKEHVNMQGLTDHKDREAGEESEDISLGQDQAED</sequence>
<dbReference type="EMBL" id="VYWO01000005">
    <property type="protein sequence ID" value="KAA9300390.1"/>
    <property type="molecule type" value="Genomic_DNA"/>
</dbReference>
<evidence type="ECO:0000259" key="2">
    <source>
        <dbReference type="Pfam" id="PF07435"/>
    </source>
</evidence>
<dbReference type="Proteomes" id="UP000327148">
    <property type="component" value="Unassembled WGS sequence"/>
</dbReference>
<organism evidence="3 4">
    <name type="scientific">Aerococcus sanguinicola</name>
    <dbReference type="NCBI Taxonomy" id="119206"/>
    <lineage>
        <taxon>Bacteria</taxon>
        <taxon>Bacillati</taxon>
        <taxon>Bacillota</taxon>
        <taxon>Bacilli</taxon>
        <taxon>Lactobacillales</taxon>
        <taxon>Aerococcaceae</taxon>
        <taxon>Aerococcus</taxon>
    </lineage>
</organism>
<dbReference type="RefSeq" id="WP_150983105.1">
    <property type="nucleotide sequence ID" value="NZ_VYWO01000005.1"/>
</dbReference>
<comment type="caution">
    <text evidence="3">The sequence shown here is derived from an EMBL/GenBank/DDBJ whole genome shotgun (WGS) entry which is preliminary data.</text>
</comment>
<dbReference type="Gene3D" id="3.30.310.160">
    <property type="entry name" value="YycH protein, domain 2"/>
    <property type="match status" value="1"/>
</dbReference>
<proteinExistence type="predicted"/>
<evidence type="ECO:0000313" key="3">
    <source>
        <dbReference type="EMBL" id="KAA9300390.1"/>
    </source>
</evidence>
<dbReference type="Gene3D" id="3.10.450.310">
    <property type="match status" value="1"/>
</dbReference>
<dbReference type="Pfam" id="PF07435">
    <property type="entry name" value="YycH"/>
    <property type="match status" value="1"/>
</dbReference>
<reference evidence="3 4" key="1">
    <citation type="submission" date="2019-09" db="EMBL/GenBank/DDBJ databases">
        <title>Draft genome sequence assemblies of isolates from the urinary tract.</title>
        <authorList>
            <person name="Mores C.R."/>
            <person name="Putonti C."/>
            <person name="Wolfe A.J."/>
        </authorList>
    </citation>
    <scope>NUCLEOTIDE SEQUENCE [LARGE SCALE GENOMIC DNA]</scope>
    <source>
        <strain evidence="3 4">UMB623</strain>
    </source>
</reference>
<dbReference type="CDD" id="cd15787">
    <property type="entry name" value="YycH_N"/>
    <property type="match status" value="1"/>
</dbReference>